<accession>A0A075HW36</accession>
<reference evidence="1" key="1">
    <citation type="journal article" date="2014" name="Genome Biol. Evol.">
        <title>Pangenome evidence for extensive interdomain horizontal transfer affecting lineage core and shell genes in uncultured planktonic thaumarchaeota and euryarchaeota.</title>
        <authorList>
            <person name="Deschamps P."/>
            <person name="Zivanovic Y."/>
            <person name="Moreira D."/>
            <person name="Rodriguez-Valera F."/>
            <person name="Lopez-Garcia P."/>
        </authorList>
    </citation>
    <scope>NUCLEOTIDE SEQUENCE</scope>
</reference>
<proteinExistence type="predicted"/>
<dbReference type="Pfam" id="PF20364">
    <property type="entry name" value="DUF6659"/>
    <property type="match status" value="1"/>
</dbReference>
<sequence length="123" mass="14637">MVKQNLLEIVEKIISLDSQMRFASIIDLKGNIVEGIMKTGKNSLESQRQEEHFCKQVSQRRKMRKEFDRPLGRVRYVHVEREKVTQFVIYTPRKTIFCTMEPELTIQRKMKIVNQIKRITANL</sequence>
<organism evidence="1">
    <name type="scientific">uncultured marine thaumarchaeote KM3_84_E02</name>
    <dbReference type="NCBI Taxonomy" id="1456312"/>
    <lineage>
        <taxon>Archaea</taxon>
        <taxon>Nitrososphaerota</taxon>
        <taxon>environmental samples</taxon>
    </lineage>
</organism>
<evidence type="ECO:0000313" key="1">
    <source>
        <dbReference type="EMBL" id="AIF18772.1"/>
    </source>
</evidence>
<dbReference type="InterPro" id="IPR046600">
    <property type="entry name" value="DUF6659"/>
</dbReference>
<dbReference type="AlphaFoldDB" id="A0A075HW36"/>
<dbReference type="EMBL" id="KF901120">
    <property type="protein sequence ID" value="AIF18772.1"/>
    <property type="molecule type" value="Genomic_DNA"/>
</dbReference>
<name>A0A075HW36_9ARCH</name>
<protein>
    <recommendedName>
        <fullName evidence="2">Roadblock/LAMTOR2 domain-containing protein</fullName>
    </recommendedName>
</protein>
<evidence type="ECO:0008006" key="2">
    <source>
        <dbReference type="Google" id="ProtNLM"/>
    </source>
</evidence>